<feature type="transmembrane region" description="Helical" evidence="4">
    <location>
        <begin position="69"/>
        <end position="88"/>
    </location>
</feature>
<dbReference type="InterPro" id="IPR011701">
    <property type="entry name" value="MFS"/>
</dbReference>
<dbReference type="InterPro" id="IPR036259">
    <property type="entry name" value="MFS_trans_sf"/>
</dbReference>
<keyword evidence="4" id="KW-0472">Membrane</keyword>
<dbReference type="GO" id="GO:0008028">
    <property type="term" value="F:monocarboxylic acid transmembrane transporter activity"/>
    <property type="evidence" value="ECO:0007669"/>
    <property type="project" value="TreeGrafter"/>
</dbReference>
<dbReference type="PANTHER" id="PTHR11360">
    <property type="entry name" value="MONOCARBOXYLATE TRANSPORTER"/>
    <property type="match status" value="1"/>
</dbReference>
<feature type="transmembrane region" description="Helical" evidence="4">
    <location>
        <begin position="514"/>
        <end position="534"/>
    </location>
</feature>
<dbReference type="InterPro" id="IPR050327">
    <property type="entry name" value="Proton-linked_MCT"/>
</dbReference>
<sequence>MGGDTKKDHEGKPLKKDEHGEFEDGASFVGSAEFQDHAKADSMSQLSLNLVGDPADVARQLLPVPPDGGYGWVIVIAAFFSNLIVDGICTCFTEFKQSYKEHFKGSDASTALIGSLLIGSYLLVGPFVGGMCNKFGSKKTVMIGSVIAGCAFIASTFSPNLTVFIIIYGILGGIGFGMIYLPAIVVVGYYFESKRAVATGIAVAGSGVGTIVMPFVARYCVQNFGWQKADWVLAVLIFTCIAFACLYKELTPPALAEKAKDVELQPLKENGHEHETLGVKPNGDAMEKVKNALEKCDDDDEKSPRQRTDSQGAQHRPRKMTLTSISSELSESKGNLAKVSAKTFANSVNRLSKDGQSQLSLNLTGHEAEEIAKPLNRQDALYTGSVTKLNKFKEEGDALSYRASITNIPGTVIGEGAVPDDSKCKWIPAGVRNTFNEMIDLKLMMDPVMFLLCISNLLGMMGFYIPFVFLKDLALFKGISEDEAMYLVPIIGVTNTVGRVICGWLADRQFVSSLTINNFSLVTCGLLCFVAPFCNTYTTLVVYAALFGLIISAYICLTSIVLADLLGIEKLTNSFGLLVVYRGFACLLGTPFAGLAYDLTLSYDMCFYLGGAVILVAGLVSCAIPCVHRCRRSQGQNEGDYIKPTPIFEYTDNMSGKLSVLTERSEEALTEYQRTIQSLRQQHALLKEMELEAKPQRNKNPSAFEENVERVDAYSL</sequence>
<feature type="compositionally biased region" description="Basic and acidic residues" evidence="3">
    <location>
        <begin position="1"/>
        <end position="19"/>
    </location>
</feature>
<feature type="transmembrane region" description="Helical" evidence="4">
    <location>
        <begin position="163"/>
        <end position="190"/>
    </location>
</feature>
<dbReference type="SUPFAM" id="SSF103473">
    <property type="entry name" value="MFS general substrate transporter"/>
    <property type="match status" value="1"/>
</dbReference>
<keyword evidence="6" id="KW-1185">Reference proteome</keyword>
<proteinExistence type="predicted"/>
<evidence type="ECO:0000256" key="4">
    <source>
        <dbReference type="SAM" id="Phobius"/>
    </source>
</evidence>
<organism evidence="6 7">
    <name type="scientific">Mesorhabditis belari</name>
    <dbReference type="NCBI Taxonomy" id="2138241"/>
    <lineage>
        <taxon>Eukaryota</taxon>
        <taxon>Metazoa</taxon>
        <taxon>Ecdysozoa</taxon>
        <taxon>Nematoda</taxon>
        <taxon>Chromadorea</taxon>
        <taxon>Rhabditida</taxon>
        <taxon>Rhabditina</taxon>
        <taxon>Rhabditomorpha</taxon>
        <taxon>Rhabditoidea</taxon>
        <taxon>Rhabditidae</taxon>
        <taxon>Mesorhabditinae</taxon>
        <taxon>Mesorhabditis</taxon>
    </lineage>
</organism>
<dbReference type="Proteomes" id="UP000887575">
    <property type="component" value="Unassembled WGS sequence"/>
</dbReference>
<evidence type="ECO:0000256" key="2">
    <source>
        <dbReference type="SAM" id="Coils"/>
    </source>
</evidence>
<feature type="transmembrane region" description="Helical" evidence="4">
    <location>
        <begin position="108"/>
        <end position="128"/>
    </location>
</feature>
<feature type="domain" description="Major facilitator superfamily (MFS) profile" evidence="5">
    <location>
        <begin position="70"/>
        <end position="629"/>
    </location>
</feature>
<feature type="transmembrane region" description="Helical" evidence="4">
    <location>
        <begin position="484"/>
        <end position="502"/>
    </location>
</feature>
<evidence type="ECO:0000256" key="1">
    <source>
        <dbReference type="ARBA" id="ARBA00004141"/>
    </source>
</evidence>
<keyword evidence="2" id="KW-0175">Coiled coil</keyword>
<feature type="region of interest" description="Disordered" evidence="3">
    <location>
        <begin position="294"/>
        <end position="324"/>
    </location>
</feature>
<dbReference type="Gene3D" id="1.20.1250.20">
    <property type="entry name" value="MFS general substrate transporter like domains"/>
    <property type="match status" value="2"/>
</dbReference>
<evidence type="ECO:0000313" key="7">
    <source>
        <dbReference type="WBParaSite" id="MBELARI_LOCUS6700"/>
    </source>
</evidence>
<comment type="subcellular location">
    <subcellularLocation>
        <location evidence="1">Membrane</location>
        <topology evidence="1">Multi-pass membrane protein</topology>
    </subcellularLocation>
</comment>
<protein>
    <recommendedName>
        <fullName evidence="5">Major facilitator superfamily (MFS) profile domain-containing protein</fullName>
    </recommendedName>
</protein>
<evidence type="ECO:0000313" key="6">
    <source>
        <dbReference type="Proteomes" id="UP000887575"/>
    </source>
</evidence>
<feature type="region of interest" description="Disordered" evidence="3">
    <location>
        <begin position="1"/>
        <end position="22"/>
    </location>
</feature>
<dbReference type="GO" id="GO:0016020">
    <property type="term" value="C:membrane"/>
    <property type="evidence" value="ECO:0007669"/>
    <property type="project" value="UniProtKB-SubCell"/>
</dbReference>
<keyword evidence="4" id="KW-1133">Transmembrane helix</keyword>
<keyword evidence="4" id="KW-0812">Transmembrane</keyword>
<accession>A0AAF3FHX5</accession>
<evidence type="ECO:0000256" key="3">
    <source>
        <dbReference type="SAM" id="MobiDB-lite"/>
    </source>
</evidence>
<dbReference type="Pfam" id="PF07690">
    <property type="entry name" value="MFS_1"/>
    <property type="match status" value="2"/>
</dbReference>
<dbReference type="FunFam" id="1.20.1250.20:FF:000481">
    <property type="entry name" value="MonoCarboxylate Transporter family"/>
    <property type="match status" value="1"/>
</dbReference>
<dbReference type="PANTHER" id="PTHR11360:SF286">
    <property type="entry name" value="GH22266P"/>
    <property type="match status" value="1"/>
</dbReference>
<feature type="transmembrane region" description="Helical" evidence="4">
    <location>
        <begin position="197"/>
        <end position="217"/>
    </location>
</feature>
<name>A0AAF3FHX5_9BILA</name>
<dbReference type="AlphaFoldDB" id="A0AAF3FHX5"/>
<feature type="transmembrane region" description="Helical" evidence="4">
    <location>
        <begin position="448"/>
        <end position="469"/>
    </location>
</feature>
<reference evidence="7" key="1">
    <citation type="submission" date="2024-02" db="UniProtKB">
        <authorList>
            <consortium name="WormBaseParasite"/>
        </authorList>
    </citation>
    <scope>IDENTIFICATION</scope>
</reference>
<feature type="coiled-coil region" evidence="2">
    <location>
        <begin position="662"/>
        <end position="689"/>
    </location>
</feature>
<dbReference type="WBParaSite" id="MBELARI_LOCUS6700">
    <property type="protein sequence ID" value="MBELARI_LOCUS6700"/>
    <property type="gene ID" value="MBELARI_LOCUS6700"/>
</dbReference>
<feature type="transmembrane region" description="Helical" evidence="4">
    <location>
        <begin position="575"/>
        <end position="595"/>
    </location>
</feature>
<dbReference type="PROSITE" id="PS50850">
    <property type="entry name" value="MFS"/>
    <property type="match status" value="1"/>
</dbReference>
<dbReference type="InterPro" id="IPR020846">
    <property type="entry name" value="MFS_dom"/>
</dbReference>
<dbReference type="CDD" id="cd17352">
    <property type="entry name" value="MFS_MCT_SLC16"/>
    <property type="match status" value="1"/>
</dbReference>
<feature type="transmembrane region" description="Helical" evidence="4">
    <location>
        <begin position="140"/>
        <end position="157"/>
    </location>
</feature>
<feature type="transmembrane region" description="Helical" evidence="4">
    <location>
        <begin position="229"/>
        <end position="247"/>
    </location>
</feature>
<evidence type="ECO:0000259" key="5">
    <source>
        <dbReference type="PROSITE" id="PS50850"/>
    </source>
</evidence>
<feature type="transmembrane region" description="Helical" evidence="4">
    <location>
        <begin position="607"/>
        <end position="627"/>
    </location>
</feature>
<feature type="transmembrane region" description="Helical" evidence="4">
    <location>
        <begin position="540"/>
        <end position="563"/>
    </location>
</feature>